<organism evidence="1 2">
    <name type="scientific">Enterococcus ureasiticus</name>
    <dbReference type="NCBI Taxonomy" id="903984"/>
    <lineage>
        <taxon>Bacteria</taxon>
        <taxon>Bacillati</taxon>
        <taxon>Bacillota</taxon>
        <taxon>Bacilli</taxon>
        <taxon>Lactobacillales</taxon>
        <taxon>Enterococcaceae</taxon>
        <taxon>Enterococcus</taxon>
    </lineage>
</organism>
<comment type="caution">
    <text evidence="1">The sequence shown here is derived from an EMBL/GenBank/DDBJ whole genome shotgun (WGS) entry which is preliminary data.</text>
</comment>
<gene>
    <name evidence="1" type="ORF">BCR21_12465</name>
</gene>
<dbReference type="Proteomes" id="UP000094068">
    <property type="component" value="Unassembled WGS sequence"/>
</dbReference>
<evidence type="ECO:0000313" key="2">
    <source>
        <dbReference type="Proteomes" id="UP000094068"/>
    </source>
</evidence>
<dbReference type="AlphaFoldDB" id="A0A1E5GBS6"/>
<keyword evidence="2" id="KW-1185">Reference proteome</keyword>
<accession>A0A1E5GBS6</accession>
<dbReference type="EMBL" id="MIJZ01000015">
    <property type="protein sequence ID" value="OEG10158.1"/>
    <property type="molecule type" value="Genomic_DNA"/>
</dbReference>
<protein>
    <submittedName>
        <fullName evidence="1">Uncharacterized protein</fullName>
    </submittedName>
</protein>
<sequence>MMNGMLELTDCLGLDYYFVSLSTEHGVLVIRSLNNYCKPIDKAVKLAEIEGLTFEEEGELDFICFDYEDEHYHFIDYGNHLMPFLSRILRPVSVSY</sequence>
<evidence type="ECO:0000313" key="1">
    <source>
        <dbReference type="EMBL" id="OEG10158.1"/>
    </source>
</evidence>
<name>A0A1E5GBS6_9ENTE</name>
<proteinExistence type="predicted"/>
<dbReference type="OrthoDB" id="2194618at2"/>
<dbReference type="RefSeq" id="WP_069646855.1">
    <property type="nucleotide sequence ID" value="NZ_MIJZ01000015.1"/>
</dbReference>
<reference evidence="2" key="1">
    <citation type="submission" date="2016-09" db="EMBL/GenBank/DDBJ databases">
        <authorList>
            <person name="Gulvik C.A."/>
        </authorList>
    </citation>
    <scope>NUCLEOTIDE SEQUENCE [LARGE SCALE GENOMIC DNA]</scope>
    <source>
        <strain evidence="2">DSM 23328</strain>
    </source>
</reference>